<evidence type="ECO:0000313" key="3">
    <source>
        <dbReference type="Proteomes" id="UP001454086"/>
    </source>
</evidence>
<dbReference type="EMBL" id="JBBMFM010000001">
    <property type="protein sequence ID" value="MEQ2423353.1"/>
    <property type="molecule type" value="Genomic_DNA"/>
</dbReference>
<dbReference type="RefSeq" id="WP_008723710.1">
    <property type="nucleotide sequence ID" value="NZ_JBBMFM010000001.1"/>
</dbReference>
<evidence type="ECO:0000259" key="1">
    <source>
        <dbReference type="Pfam" id="PF01208"/>
    </source>
</evidence>
<evidence type="ECO:0000313" key="2">
    <source>
        <dbReference type="EMBL" id="MEQ2423353.1"/>
    </source>
</evidence>
<dbReference type="Proteomes" id="UP001454086">
    <property type="component" value="Unassembled WGS sequence"/>
</dbReference>
<protein>
    <submittedName>
        <fullName evidence="2">Uroporphyrinogen decarboxylase family protein</fullName>
    </submittedName>
</protein>
<proteinExistence type="predicted"/>
<accession>A0ABV1CYX9</accession>
<dbReference type="SUPFAM" id="SSF51726">
    <property type="entry name" value="UROD/MetE-like"/>
    <property type="match status" value="1"/>
</dbReference>
<feature type="domain" description="Uroporphyrinogen decarboxylase (URO-D)" evidence="1">
    <location>
        <begin position="86"/>
        <end position="317"/>
    </location>
</feature>
<keyword evidence="3" id="KW-1185">Reference proteome</keyword>
<dbReference type="Pfam" id="PF01208">
    <property type="entry name" value="URO-D"/>
    <property type="match status" value="1"/>
</dbReference>
<dbReference type="InterPro" id="IPR038071">
    <property type="entry name" value="UROD/MetE-like_sf"/>
</dbReference>
<dbReference type="InterPro" id="IPR052024">
    <property type="entry name" value="Methanogen_methyltrans"/>
</dbReference>
<organism evidence="2 3">
    <name type="scientific">Enterocloster hominis</name>
    <name type="common">ex Hitch et al. 2024</name>
    <dbReference type="NCBI Taxonomy" id="1917870"/>
    <lineage>
        <taxon>Bacteria</taxon>
        <taxon>Bacillati</taxon>
        <taxon>Bacillota</taxon>
        <taxon>Clostridia</taxon>
        <taxon>Lachnospirales</taxon>
        <taxon>Lachnospiraceae</taxon>
        <taxon>Enterocloster</taxon>
    </lineage>
</organism>
<dbReference type="Gene3D" id="3.20.20.210">
    <property type="match status" value="1"/>
</dbReference>
<dbReference type="PANTHER" id="PTHR47099">
    <property type="entry name" value="METHYLCOBAMIDE:COM METHYLTRANSFERASE MTBA"/>
    <property type="match status" value="1"/>
</dbReference>
<reference evidence="2 3" key="1">
    <citation type="submission" date="2024-03" db="EMBL/GenBank/DDBJ databases">
        <title>Human intestinal bacterial collection.</title>
        <authorList>
            <person name="Pauvert C."/>
            <person name="Hitch T.C.A."/>
            <person name="Clavel T."/>
        </authorList>
    </citation>
    <scope>NUCLEOTIDE SEQUENCE [LARGE SCALE GENOMIC DNA]</scope>
    <source>
        <strain evidence="2 3">CLA-SR-H021</strain>
    </source>
</reference>
<sequence length="319" mass="35964">MKKRERVFAAMKNQPVDKIPSYFTMHFPREVAFGEAAVEEHLKFFKEVNPDIQKIMNENLVPNMGSIKTPDDWKCIRSISLDDRFMQDEIELVKRVLDRCDMDAYNIGTLHGIVASTIHPIEPDYGYMPVRQLLVSHLRQNKAPVLDAMKRIADGLCQLAGKFVELGLDGILYAGLGGERFLFTDQEFEEYIMPFDKQIMNACLEAGGNNILHMCKTDVNFDRYKSYKGLYTIANWGVYEAGLSLSEGRRIFTDCAIMGGLSNHMGPLIEGTADEIREEVRRVVAEAGRTGFILGTDCTIPTGTSYDRLRTAVDALEGL</sequence>
<dbReference type="InterPro" id="IPR000257">
    <property type="entry name" value="Uroporphyrinogen_deCOase"/>
</dbReference>
<name>A0ABV1CYX9_9FIRM</name>
<dbReference type="PANTHER" id="PTHR47099:SF1">
    <property type="entry name" value="METHYLCOBAMIDE:COM METHYLTRANSFERASE MTBA"/>
    <property type="match status" value="1"/>
</dbReference>
<comment type="caution">
    <text evidence="2">The sequence shown here is derived from an EMBL/GenBank/DDBJ whole genome shotgun (WGS) entry which is preliminary data.</text>
</comment>
<gene>
    <name evidence="2" type="ORF">WMQ36_00065</name>
</gene>